<comment type="caution">
    <text evidence="1">The sequence shown here is derived from an EMBL/GenBank/DDBJ whole genome shotgun (WGS) entry which is preliminary data.</text>
</comment>
<protein>
    <submittedName>
        <fullName evidence="1">Uncharacterized protein</fullName>
    </submittedName>
</protein>
<evidence type="ECO:0000313" key="1">
    <source>
        <dbReference type="EMBL" id="KKM04199.1"/>
    </source>
</evidence>
<dbReference type="EMBL" id="LAZR01016509">
    <property type="protein sequence ID" value="KKM04199.1"/>
    <property type="molecule type" value="Genomic_DNA"/>
</dbReference>
<proteinExistence type="predicted"/>
<gene>
    <name evidence="1" type="ORF">LCGC14_1766620</name>
</gene>
<dbReference type="AlphaFoldDB" id="A0A0F9GZE8"/>
<sequence>MNERENKRLVPLGLTQKEIKKLEELKDKFLKLHNLLNNSEYSVYSDLYEQYQYLNKFKEDLGNFNNDLSYIACLMAKQYLLKKHNFSHDLDVSLKAQGAKGLDIDETTLENERCIAEIKTIFPYGENNFGSKQRESFR</sequence>
<feature type="non-terminal residue" evidence="1">
    <location>
        <position position="138"/>
    </location>
</feature>
<accession>A0A0F9GZE8</accession>
<name>A0A0F9GZE8_9ZZZZ</name>
<reference evidence="1" key="1">
    <citation type="journal article" date="2015" name="Nature">
        <title>Complex archaea that bridge the gap between prokaryotes and eukaryotes.</title>
        <authorList>
            <person name="Spang A."/>
            <person name="Saw J.H."/>
            <person name="Jorgensen S.L."/>
            <person name="Zaremba-Niedzwiedzka K."/>
            <person name="Martijn J."/>
            <person name="Lind A.E."/>
            <person name="van Eijk R."/>
            <person name="Schleper C."/>
            <person name="Guy L."/>
            <person name="Ettema T.J."/>
        </authorList>
    </citation>
    <scope>NUCLEOTIDE SEQUENCE</scope>
</reference>
<organism evidence="1">
    <name type="scientific">marine sediment metagenome</name>
    <dbReference type="NCBI Taxonomy" id="412755"/>
    <lineage>
        <taxon>unclassified sequences</taxon>
        <taxon>metagenomes</taxon>
        <taxon>ecological metagenomes</taxon>
    </lineage>
</organism>